<feature type="repeat" description="TPR" evidence="3">
    <location>
        <begin position="67"/>
        <end position="100"/>
    </location>
</feature>
<feature type="region of interest" description="Disordered" evidence="4">
    <location>
        <begin position="1"/>
        <end position="28"/>
    </location>
</feature>
<feature type="repeat" description="TPR" evidence="3">
    <location>
        <begin position="33"/>
        <end position="66"/>
    </location>
</feature>
<proteinExistence type="predicted"/>
<dbReference type="InterPro" id="IPR011990">
    <property type="entry name" value="TPR-like_helical_dom_sf"/>
</dbReference>
<accession>A0A060HN84</accession>
<evidence type="ECO:0000313" key="5">
    <source>
        <dbReference type="EMBL" id="AIC15026.1"/>
    </source>
</evidence>
<name>A0A060HN84_9ARCH</name>
<dbReference type="AlphaFoldDB" id="A0A060HN84"/>
<dbReference type="Pfam" id="PF00515">
    <property type="entry name" value="TPR_1"/>
    <property type="match status" value="1"/>
</dbReference>
<dbReference type="NCBIfam" id="NF047558">
    <property type="entry name" value="TPR_END_plus"/>
    <property type="match status" value="1"/>
</dbReference>
<sequence length="374" mass="42808">MGRFFGKGGSSNKDEAPSEREQVPNYSDSEFQKRDLFKKGQNYMSNDKMLDAVRCFELALRIDPKYVDAWVKKGYAHFHMGEYTVAISSYDRALEVDVNNAEAWNLKGLAYYKLKNHEKAIECCEKAIDIDPNDGMAWYNRACYLTLSGKVDEGLESLKRSIEIDIANARKAVKDRDFENARAEEGFRRIIEVVVLESIRQGYDYVGKIVWLTGIDKIEVEDAIMRLSMKGLLTKREKRNITGMEEYYEITKEIADKVGVTKRVGLFGKERQVSAPVQQLKDISEVLGKAKEAVERGDLEATKQCFDELISPAKHGNAMIEQFFEEHRDLRLAQIKLRDRGQEYLNANKTAMIDMIGRIDMKVRQGPVTKPAKD</sequence>
<dbReference type="STRING" id="926571.NVIE_008090"/>
<keyword evidence="1" id="KW-0677">Repeat</keyword>
<dbReference type="PROSITE" id="PS50293">
    <property type="entry name" value="TPR_REGION"/>
    <property type="match status" value="1"/>
</dbReference>
<dbReference type="InterPro" id="IPR051685">
    <property type="entry name" value="Ycf3/AcsC/BcsC/TPR_MFPF"/>
</dbReference>
<evidence type="ECO:0000256" key="3">
    <source>
        <dbReference type="PROSITE-ProRule" id="PRU00339"/>
    </source>
</evidence>
<dbReference type="Pfam" id="PF13432">
    <property type="entry name" value="TPR_16"/>
    <property type="match status" value="1"/>
</dbReference>
<evidence type="ECO:0000256" key="4">
    <source>
        <dbReference type="SAM" id="MobiDB-lite"/>
    </source>
</evidence>
<dbReference type="SUPFAM" id="SSF48452">
    <property type="entry name" value="TPR-like"/>
    <property type="match status" value="1"/>
</dbReference>
<keyword evidence="6" id="KW-1185">Reference proteome</keyword>
<evidence type="ECO:0000256" key="1">
    <source>
        <dbReference type="ARBA" id="ARBA00022737"/>
    </source>
</evidence>
<dbReference type="HOGENOM" id="CLU_736967_0_0_2"/>
<reference evidence="5 6" key="1">
    <citation type="journal article" date="2014" name="Int. J. Syst. Evol. Microbiol.">
        <title>Nitrososphaera viennensis gen. nov., sp. nov., an aerobic and mesophilic, ammonia-oxidizing archaeon from soil and a member of the archaeal phylum Thaumarchaeota.</title>
        <authorList>
            <person name="Stieglmeier M."/>
            <person name="Klingl A."/>
            <person name="Alves R.J."/>
            <person name="Rittmann S.K."/>
            <person name="Melcher M."/>
            <person name="Leisch N."/>
            <person name="Schleper C."/>
        </authorList>
    </citation>
    <scope>NUCLEOTIDE SEQUENCE [LARGE SCALE GENOMIC DNA]</scope>
    <source>
        <strain evidence="5">EN76</strain>
    </source>
</reference>
<organism evidence="5 6">
    <name type="scientific">Nitrososphaera viennensis EN76</name>
    <dbReference type="NCBI Taxonomy" id="926571"/>
    <lineage>
        <taxon>Archaea</taxon>
        <taxon>Nitrososphaerota</taxon>
        <taxon>Nitrososphaeria</taxon>
        <taxon>Nitrososphaerales</taxon>
        <taxon>Nitrososphaeraceae</taxon>
        <taxon>Nitrososphaera</taxon>
    </lineage>
</organism>
<dbReference type="SMART" id="SM00028">
    <property type="entry name" value="TPR"/>
    <property type="match status" value="4"/>
</dbReference>
<feature type="repeat" description="TPR" evidence="3">
    <location>
        <begin position="101"/>
        <end position="134"/>
    </location>
</feature>
<keyword evidence="2 3" id="KW-0802">TPR repeat</keyword>
<dbReference type="GeneID" id="74946074"/>
<evidence type="ECO:0000256" key="2">
    <source>
        <dbReference type="ARBA" id="ARBA00022803"/>
    </source>
</evidence>
<dbReference type="PANTHER" id="PTHR44943:SF4">
    <property type="entry name" value="TPR REPEAT-CONTAINING PROTEIN MJ0798"/>
    <property type="match status" value="1"/>
</dbReference>
<dbReference type="PANTHER" id="PTHR44943">
    <property type="entry name" value="CELLULOSE SYNTHASE OPERON PROTEIN C"/>
    <property type="match status" value="1"/>
</dbReference>
<dbReference type="Gene3D" id="1.25.40.10">
    <property type="entry name" value="Tetratricopeptide repeat domain"/>
    <property type="match status" value="1"/>
</dbReference>
<gene>
    <name evidence="5" type="ORF">NVIE_008090</name>
</gene>
<protein>
    <submittedName>
        <fullName evidence="5">TPR repeat protein</fullName>
    </submittedName>
</protein>
<dbReference type="InterPro" id="IPR019734">
    <property type="entry name" value="TPR_rpt"/>
</dbReference>
<dbReference type="EMBL" id="CP007536">
    <property type="protein sequence ID" value="AIC15026.1"/>
    <property type="molecule type" value="Genomic_DNA"/>
</dbReference>
<evidence type="ECO:0000313" key="6">
    <source>
        <dbReference type="Proteomes" id="UP000027093"/>
    </source>
</evidence>
<dbReference type="PROSITE" id="PS50005">
    <property type="entry name" value="TPR"/>
    <property type="match status" value="3"/>
</dbReference>
<dbReference type="RefSeq" id="WP_075054123.1">
    <property type="nucleotide sequence ID" value="NZ_CP007536.1"/>
</dbReference>
<dbReference type="KEGG" id="nvn:NVIE_008090"/>
<dbReference type="Proteomes" id="UP000027093">
    <property type="component" value="Chromosome"/>
</dbReference>
<feature type="compositionally biased region" description="Basic and acidic residues" evidence="4">
    <location>
        <begin position="12"/>
        <end position="22"/>
    </location>
</feature>